<sequence>MKAKLSATVEEPLLEFLDSLPGETRSAKLERLLEKYKQFEEEKALRKQLGRYREEDEERVEQEIWERTMAETMWSV</sequence>
<gene>
    <name evidence="1" type="ORF">MELA_00277</name>
</gene>
<evidence type="ECO:0000313" key="2">
    <source>
        <dbReference type="Proteomes" id="UP000334340"/>
    </source>
</evidence>
<dbReference type="EMBL" id="CABIKM010000003">
    <property type="protein sequence ID" value="VUZ83919.1"/>
    <property type="molecule type" value="Genomic_DNA"/>
</dbReference>
<organism evidence="1 2">
    <name type="scientific">Candidatus Methylomirabilis lanthanidiphila</name>
    <dbReference type="NCBI Taxonomy" id="2211376"/>
    <lineage>
        <taxon>Bacteria</taxon>
        <taxon>Candidatus Methylomirabilota</taxon>
        <taxon>Candidatus Methylomirabilia</taxon>
        <taxon>Candidatus Methylomirabilales</taxon>
        <taxon>Candidatus Methylomirabilaceae</taxon>
        <taxon>Candidatus Methylomirabilis</taxon>
    </lineage>
</organism>
<reference evidence="1 2" key="1">
    <citation type="submission" date="2019-07" db="EMBL/GenBank/DDBJ databases">
        <authorList>
            <person name="Cremers G."/>
        </authorList>
    </citation>
    <scope>NUCLEOTIDE SEQUENCE [LARGE SCALE GENOMIC DNA]</scope>
</reference>
<accession>A0A564ZF07</accession>
<evidence type="ECO:0000313" key="1">
    <source>
        <dbReference type="EMBL" id="VUZ83919.1"/>
    </source>
</evidence>
<dbReference type="AlphaFoldDB" id="A0A564ZF07"/>
<protein>
    <submittedName>
        <fullName evidence="1">Uncharacterized protein</fullName>
    </submittedName>
</protein>
<dbReference type="Proteomes" id="UP000334340">
    <property type="component" value="Unassembled WGS sequence"/>
</dbReference>
<keyword evidence="2" id="KW-1185">Reference proteome</keyword>
<name>A0A564ZF07_9BACT</name>
<proteinExistence type="predicted"/>